<dbReference type="AlphaFoldDB" id="A0A852U3D2"/>
<dbReference type="RefSeq" id="WP_246334477.1">
    <property type="nucleotide sequence ID" value="NZ_JACCCC010000001.1"/>
</dbReference>
<gene>
    <name evidence="2" type="ORF">HDA32_005092</name>
</gene>
<evidence type="ECO:0000313" key="3">
    <source>
        <dbReference type="Proteomes" id="UP000589036"/>
    </source>
</evidence>
<keyword evidence="3" id="KW-1185">Reference proteome</keyword>
<proteinExistence type="predicted"/>
<organism evidence="2 3">
    <name type="scientific">Spinactinospora alkalitolerans</name>
    <dbReference type="NCBI Taxonomy" id="687207"/>
    <lineage>
        <taxon>Bacteria</taxon>
        <taxon>Bacillati</taxon>
        <taxon>Actinomycetota</taxon>
        <taxon>Actinomycetes</taxon>
        <taxon>Streptosporangiales</taxon>
        <taxon>Nocardiopsidaceae</taxon>
        <taxon>Spinactinospora</taxon>
    </lineage>
</organism>
<comment type="caution">
    <text evidence="2">The sequence shown here is derived from an EMBL/GenBank/DDBJ whole genome shotgun (WGS) entry which is preliminary data.</text>
</comment>
<sequence>MPYDVSSTASVLPHTGTRPTRASVTAVPTPPPDPDELAASLATIGDIVMAGRRSGYSHLVTRPAPTVGQLMTAARGAAEALVRPALWPRRRGRWQPAPRAARRRAVGRMRVTVVALEPDAFVPLSAEGPGGASGPAAEVLHLVSGRAHTVATAPTGEMLAVQGLTAGRTRVLGASDGHQLVNTGTETAVVVRVGG</sequence>
<feature type="compositionally biased region" description="Polar residues" evidence="1">
    <location>
        <begin position="1"/>
        <end position="10"/>
    </location>
</feature>
<dbReference type="EMBL" id="JACCCC010000001">
    <property type="protein sequence ID" value="NYE49972.1"/>
    <property type="molecule type" value="Genomic_DNA"/>
</dbReference>
<evidence type="ECO:0000256" key="1">
    <source>
        <dbReference type="SAM" id="MobiDB-lite"/>
    </source>
</evidence>
<reference evidence="2 3" key="1">
    <citation type="submission" date="2020-07" db="EMBL/GenBank/DDBJ databases">
        <title>Sequencing the genomes of 1000 actinobacteria strains.</title>
        <authorList>
            <person name="Klenk H.-P."/>
        </authorList>
    </citation>
    <scope>NUCLEOTIDE SEQUENCE [LARGE SCALE GENOMIC DNA]</scope>
    <source>
        <strain evidence="2 3">CXB654</strain>
    </source>
</reference>
<dbReference type="Proteomes" id="UP000589036">
    <property type="component" value="Unassembled WGS sequence"/>
</dbReference>
<accession>A0A852U3D2</accession>
<evidence type="ECO:0000313" key="2">
    <source>
        <dbReference type="EMBL" id="NYE49972.1"/>
    </source>
</evidence>
<evidence type="ECO:0008006" key="4">
    <source>
        <dbReference type="Google" id="ProtNLM"/>
    </source>
</evidence>
<name>A0A852U3D2_9ACTN</name>
<protein>
    <recommendedName>
        <fullName evidence="4">Cupin domain-containing protein</fullName>
    </recommendedName>
</protein>
<feature type="region of interest" description="Disordered" evidence="1">
    <location>
        <begin position="1"/>
        <end position="33"/>
    </location>
</feature>